<dbReference type="Gene3D" id="3.10.105.10">
    <property type="entry name" value="Dipeptide-binding Protein, Domain 3"/>
    <property type="match status" value="1"/>
</dbReference>
<dbReference type="GO" id="GO:0042597">
    <property type="term" value="C:periplasmic space"/>
    <property type="evidence" value="ECO:0007669"/>
    <property type="project" value="UniProtKB-ARBA"/>
</dbReference>
<accession>A0A1G2B554</accession>
<evidence type="ECO:0000256" key="2">
    <source>
        <dbReference type="ARBA" id="ARBA00022448"/>
    </source>
</evidence>
<dbReference type="GO" id="GO:1904680">
    <property type="term" value="F:peptide transmembrane transporter activity"/>
    <property type="evidence" value="ECO:0007669"/>
    <property type="project" value="TreeGrafter"/>
</dbReference>
<dbReference type="PANTHER" id="PTHR30290:SF9">
    <property type="entry name" value="OLIGOPEPTIDE-BINDING PROTEIN APPA"/>
    <property type="match status" value="1"/>
</dbReference>
<keyword evidence="4" id="KW-0812">Transmembrane</keyword>
<feature type="domain" description="Solute-binding protein family 5" evidence="5">
    <location>
        <begin position="135"/>
        <end position="504"/>
    </location>
</feature>
<evidence type="ECO:0000313" key="6">
    <source>
        <dbReference type="EMBL" id="OGY84302.1"/>
    </source>
</evidence>
<dbReference type="GO" id="GO:0015833">
    <property type="term" value="P:peptide transport"/>
    <property type="evidence" value="ECO:0007669"/>
    <property type="project" value="TreeGrafter"/>
</dbReference>
<dbReference type="InterPro" id="IPR030678">
    <property type="entry name" value="Peptide/Ni-bd"/>
</dbReference>
<dbReference type="STRING" id="1798542.A3F54_03870"/>
<dbReference type="Gene3D" id="3.40.190.10">
    <property type="entry name" value="Periplasmic binding protein-like II"/>
    <property type="match status" value="1"/>
</dbReference>
<evidence type="ECO:0000256" key="4">
    <source>
        <dbReference type="SAM" id="Phobius"/>
    </source>
</evidence>
<dbReference type="Proteomes" id="UP000176952">
    <property type="component" value="Unassembled WGS sequence"/>
</dbReference>
<reference evidence="6 7" key="1">
    <citation type="journal article" date="2016" name="Nat. Commun.">
        <title>Thousands of microbial genomes shed light on interconnected biogeochemical processes in an aquifer system.</title>
        <authorList>
            <person name="Anantharaman K."/>
            <person name="Brown C.T."/>
            <person name="Hug L.A."/>
            <person name="Sharon I."/>
            <person name="Castelle C.J."/>
            <person name="Probst A.J."/>
            <person name="Thomas B.C."/>
            <person name="Singh A."/>
            <person name="Wilkins M.J."/>
            <person name="Karaoz U."/>
            <person name="Brodie E.L."/>
            <person name="Williams K.H."/>
            <person name="Hubbard S.S."/>
            <person name="Banfield J.F."/>
        </authorList>
    </citation>
    <scope>NUCLEOTIDE SEQUENCE [LARGE SCALE GENOMIC DNA]</scope>
</reference>
<dbReference type="Pfam" id="PF00496">
    <property type="entry name" value="SBP_bac_5"/>
    <property type="match status" value="1"/>
</dbReference>
<dbReference type="EMBL" id="MHKD01000015">
    <property type="protein sequence ID" value="OGY84302.1"/>
    <property type="molecule type" value="Genomic_DNA"/>
</dbReference>
<dbReference type="InterPro" id="IPR039424">
    <property type="entry name" value="SBP_5"/>
</dbReference>
<dbReference type="PANTHER" id="PTHR30290">
    <property type="entry name" value="PERIPLASMIC BINDING COMPONENT OF ABC TRANSPORTER"/>
    <property type="match status" value="1"/>
</dbReference>
<dbReference type="InterPro" id="IPR000914">
    <property type="entry name" value="SBP_5_dom"/>
</dbReference>
<dbReference type="Gene3D" id="3.90.76.10">
    <property type="entry name" value="Dipeptide-binding Protein, Domain 1"/>
    <property type="match status" value="1"/>
</dbReference>
<organism evidence="6 7">
    <name type="scientific">Candidatus Kerfeldbacteria bacterium RIFCSPHIGHO2_12_FULL_48_17</name>
    <dbReference type="NCBI Taxonomy" id="1798542"/>
    <lineage>
        <taxon>Bacteria</taxon>
        <taxon>Candidatus Kerfeldiibacteriota</taxon>
    </lineage>
</organism>
<comment type="caution">
    <text evidence="6">The sequence shown here is derived from an EMBL/GenBank/DDBJ whole genome shotgun (WGS) entry which is preliminary data.</text>
</comment>
<dbReference type="SUPFAM" id="SSF53850">
    <property type="entry name" value="Periplasmic binding protein-like II"/>
    <property type="match status" value="1"/>
</dbReference>
<gene>
    <name evidence="6" type="ORF">A3F54_03870</name>
</gene>
<evidence type="ECO:0000313" key="7">
    <source>
        <dbReference type="Proteomes" id="UP000176952"/>
    </source>
</evidence>
<keyword evidence="2" id="KW-0813">Transport</keyword>
<sequence length="601" mass="68804">MKSFIAHWRDRLKKRKLLSEHKRLSDLNKKLVFTQSGRKIPSFAQLRYIFVMFSERELWFMRIFLAVFFIVLIVFGGRYYFRNTEAVAVSGGDYKEAVVGAPQYVNPILSQTSDVDTDLSRLIFSSLFAYNDKQELVADLVTSHAMSDDQKTYTFYLRQDVKWHDGVPFTANDVVFTLLNIQDPAFKSPLAPSLKGVAVNKIDDFTFNMVLKEPFAPFLSGLTFGILPEHLWVNILPENSTLAELNLKPIGTGRFEFDTLVKDKSGNVKSYVLKRNDDYYGDTSYLDTVTFSFFPDILSAVDALRVKDVQGLGFISQEDKKFLEEKKVNLNFHSLRLPQYAAIFFNQKKSDVLNDLAVRQALALSFDRQSIVDQALGGAGEVIYSPILPGYLGHNPEGEKWSLDAERARKILDAAGWVLLEGEEVRHKGDTQLHFTITTVDQAEYLTALRILQESWKQIGIAVDFNIITANEIQSKVIKPRDYEALLFGEIVGTDPDPYPFWHSTQAKHPGLNLAVFSNDDMDQLLEEARQTTDAEQRRVKYLHFQNILAEELPAILLYNPLYSYAVTSEVKGVESTYITVPADRFNNIHKWYIKTDRRWR</sequence>
<keyword evidence="4" id="KW-1133">Transmembrane helix</keyword>
<evidence type="ECO:0000259" key="5">
    <source>
        <dbReference type="Pfam" id="PF00496"/>
    </source>
</evidence>
<dbReference type="GO" id="GO:0043190">
    <property type="term" value="C:ATP-binding cassette (ABC) transporter complex"/>
    <property type="evidence" value="ECO:0007669"/>
    <property type="project" value="InterPro"/>
</dbReference>
<evidence type="ECO:0000256" key="3">
    <source>
        <dbReference type="ARBA" id="ARBA00022729"/>
    </source>
</evidence>
<dbReference type="CDD" id="cd08513">
    <property type="entry name" value="PBP2_thermophilic_Hb8_like"/>
    <property type="match status" value="1"/>
</dbReference>
<feature type="transmembrane region" description="Helical" evidence="4">
    <location>
        <begin position="59"/>
        <end position="81"/>
    </location>
</feature>
<dbReference type="AlphaFoldDB" id="A0A1G2B554"/>
<keyword evidence="3" id="KW-0732">Signal</keyword>
<keyword evidence="4" id="KW-0472">Membrane</keyword>
<protein>
    <recommendedName>
        <fullName evidence="5">Solute-binding protein family 5 domain-containing protein</fullName>
    </recommendedName>
</protein>
<name>A0A1G2B554_9BACT</name>
<proteinExistence type="inferred from homology"/>
<dbReference type="PIRSF" id="PIRSF002741">
    <property type="entry name" value="MppA"/>
    <property type="match status" value="1"/>
</dbReference>
<comment type="similarity">
    <text evidence="1">Belongs to the bacterial solute-binding protein 5 family.</text>
</comment>
<evidence type="ECO:0000256" key="1">
    <source>
        <dbReference type="ARBA" id="ARBA00005695"/>
    </source>
</evidence>